<dbReference type="Proteomes" id="UP000239366">
    <property type="component" value="Unassembled WGS sequence"/>
</dbReference>
<gene>
    <name evidence="1" type="ORF">BST99_12775</name>
</gene>
<protein>
    <recommendedName>
        <fullName evidence="3">SdiA-regulated family protein</fullName>
    </recommendedName>
</protein>
<organism evidence="1 2">
    <name type="scientific">Aureicoccus marinus</name>
    <dbReference type="NCBI Taxonomy" id="754435"/>
    <lineage>
        <taxon>Bacteria</taxon>
        <taxon>Pseudomonadati</taxon>
        <taxon>Bacteroidota</taxon>
        <taxon>Flavobacteriia</taxon>
        <taxon>Flavobacteriales</taxon>
        <taxon>Flavobacteriaceae</taxon>
        <taxon>Aureicoccus</taxon>
    </lineage>
</organism>
<sequence length="286" mass="32557">MLLLMAFGSFLSGCAQEPQPQNPQLQVLSKLPSKLNENSGLAYFKGEQVWVIEDNGNRDEIYAVNFSGELVKSFRVKNAINKDWEDLAQGPNGELYIGDFGNNDNARKDLAIYLLPSPETEKGDKIEAEKIAFSFPEQKDFPPKAKKRLYDTEAFLYHQGFFYLFTKNRTKPFSGESLIYRIPAKAGKYEAEYLGSFVTCTTERYCKITSAALSPSGKLLVLMGYGKMWLIENPDFSALPQSNLKMVDLLWPTQMESVCFEDENTLLISDEQSQSRGRFLYRYTLK</sequence>
<name>A0A2S7T969_9FLAO</name>
<accession>A0A2S7T969</accession>
<reference evidence="2" key="1">
    <citation type="submission" date="2016-11" db="EMBL/GenBank/DDBJ databases">
        <title>Trade-off between light-utilization and light-protection in marine flavobacteria.</title>
        <authorList>
            <person name="Kumagai Y."/>
            <person name="Yoshizawa S."/>
            <person name="Kogure K."/>
        </authorList>
    </citation>
    <scope>NUCLEOTIDE SEQUENCE [LARGE SCALE GENOMIC DNA]</scope>
    <source>
        <strain evidence="2">SG-18</strain>
    </source>
</reference>
<evidence type="ECO:0008006" key="3">
    <source>
        <dbReference type="Google" id="ProtNLM"/>
    </source>
</evidence>
<dbReference type="AlphaFoldDB" id="A0A2S7T969"/>
<evidence type="ECO:0000313" key="1">
    <source>
        <dbReference type="EMBL" id="PQJ16470.1"/>
    </source>
</evidence>
<evidence type="ECO:0000313" key="2">
    <source>
        <dbReference type="Proteomes" id="UP000239366"/>
    </source>
</evidence>
<dbReference type="RefSeq" id="WP_245916267.1">
    <property type="nucleotide sequence ID" value="NZ_MQVX01000001.1"/>
</dbReference>
<dbReference type="SUPFAM" id="SSF101898">
    <property type="entry name" value="NHL repeat"/>
    <property type="match status" value="1"/>
</dbReference>
<proteinExistence type="predicted"/>
<keyword evidence="2" id="KW-1185">Reference proteome</keyword>
<dbReference type="EMBL" id="MQVX01000001">
    <property type="protein sequence ID" value="PQJ16470.1"/>
    <property type="molecule type" value="Genomic_DNA"/>
</dbReference>
<comment type="caution">
    <text evidence="1">The sequence shown here is derived from an EMBL/GenBank/DDBJ whole genome shotgun (WGS) entry which is preliminary data.</text>
</comment>